<dbReference type="PANTHER" id="PTHR22904:SF523">
    <property type="entry name" value="STRESS-INDUCED-PHOSPHOPROTEIN 1"/>
    <property type="match status" value="1"/>
</dbReference>
<dbReference type="HOGENOM" id="CLU_024395_0_0_1"/>
<name>E5A2T3_LEPMJ</name>
<dbReference type="Proteomes" id="UP000002668">
    <property type="component" value="Genome"/>
</dbReference>
<dbReference type="PROSITE" id="PS50005">
    <property type="entry name" value="TPR"/>
    <property type="match status" value="1"/>
</dbReference>
<dbReference type="Gene3D" id="1.20.1280.50">
    <property type="match status" value="1"/>
</dbReference>
<dbReference type="Pfam" id="PF12937">
    <property type="entry name" value="F-box-like"/>
    <property type="match status" value="1"/>
</dbReference>
<dbReference type="CDD" id="cd09917">
    <property type="entry name" value="F-box_SF"/>
    <property type="match status" value="1"/>
</dbReference>
<sequence>MAEKNTSPEEYQELGRRYYRLKQYEKAIEVLSQGINTSPTLGLYDHRAATYDKLNEFSAAVKDGRAMIMMNKKAVTGYLRTASALEKMEKPETALGIYKYGMKNVPTDDQNFKVLQQLHDRLTRKLSPATARDPLTVIPIELAEMILEYLSFRQMVNCMRVSRGWRDYLSHMSKLWMHLDLSGARRPVPRSFVAAAVKRSDSRLTRLTIHRFEHTDMLTRLAKVCKSLTELEIITLPYNMATTFVDIAKCSTSLRKYIIHPEIKVDTAQQILQYRPELHHVAFNKVHLPTRLGGNWPDWQTPALESLSLTHVLHALIGGDPTPLDLPLKSLVLNQVMLVHFPSIPPTVQRLVINLALLRQFPTLELLACRLPALSHLTITELQALSGETLESLLDLYADASYTIHQLPNAIPLQSLTLRGLLDPSHAHHGLFKTRQSLFTQSRRILTKSLQSLDISTMPCDDDEIAGLLTHDTGLETINLSHTNISGASIKMLADGLPTLRSIHADGCRRINGREAIAYAERKGIAVSYRMEEGKGGRKVRYG</sequence>
<dbReference type="InterPro" id="IPR032675">
    <property type="entry name" value="LRR_dom_sf"/>
</dbReference>
<evidence type="ECO:0000256" key="3">
    <source>
        <dbReference type="PROSITE-ProRule" id="PRU00339"/>
    </source>
</evidence>
<keyword evidence="6" id="KW-1185">Reference proteome</keyword>
<dbReference type="SUPFAM" id="SSF48452">
    <property type="entry name" value="TPR-like"/>
    <property type="match status" value="1"/>
</dbReference>
<gene>
    <name evidence="5" type="ORF">LEMA_P092880.1</name>
</gene>
<proteinExistence type="predicted"/>
<feature type="repeat" description="TPR" evidence="3">
    <location>
        <begin position="8"/>
        <end position="41"/>
    </location>
</feature>
<dbReference type="OMA" id="MRDLWMR"/>
<dbReference type="GO" id="GO:0051879">
    <property type="term" value="F:Hsp90 protein binding"/>
    <property type="evidence" value="ECO:0007669"/>
    <property type="project" value="TreeGrafter"/>
</dbReference>
<dbReference type="VEuPathDB" id="FungiDB:LEMA_P092880.1"/>
<dbReference type="OrthoDB" id="629492at2759"/>
<dbReference type="SMART" id="SM00028">
    <property type="entry name" value="TPR"/>
    <property type="match status" value="2"/>
</dbReference>
<evidence type="ECO:0000256" key="2">
    <source>
        <dbReference type="ARBA" id="ARBA00022803"/>
    </source>
</evidence>
<dbReference type="SUPFAM" id="SSF81383">
    <property type="entry name" value="F-box domain"/>
    <property type="match status" value="1"/>
</dbReference>
<dbReference type="InterPro" id="IPR019734">
    <property type="entry name" value="TPR_rpt"/>
</dbReference>
<dbReference type="PROSITE" id="PS50181">
    <property type="entry name" value="FBOX"/>
    <property type="match status" value="1"/>
</dbReference>
<evidence type="ECO:0000313" key="6">
    <source>
        <dbReference type="Proteomes" id="UP000002668"/>
    </source>
</evidence>
<dbReference type="Gene3D" id="1.25.40.10">
    <property type="entry name" value="Tetratricopeptide repeat domain"/>
    <property type="match status" value="1"/>
</dbReference>
<reference evidence="6" key="1">
    <citation type="journal article" date="2011" name="Nat. Commun.">
        <title>Effector diversification within compartments of the Leptosphaeria maculans genome affected by Repeat-Induced Point mutations.</title>
        <authorList>
            <person name="Rouxel T."/>
            <person name="Grandaubert J."/>
            <person name="Hane J.K."/>
            <person name="Hoede C."/>
            <person name="van de Wouw A.P."/>
            <person name="Couloux A."/>
            <person name="Dominguez V."/>
            <person name="Anthouard V."/>
            <person name="Bally P."/>
            <person name="Bourras S."/>
            <person name="Cozijnsen A.J."/>
            <person name="Ciuffetti L.M."/>
            <person name="Degrave A."/>
            <person name="Dilmaghani A."/>
            <person name="Duret L."/>
            <person name="Fudal I."/>
            <person name="Goodwin S.B."/>
            <person name="Gout L."/>
            <person name="Glaser N."/>
            <person name="Linglin J."/>
            <person name="Kema G.H.J."/>
            <person name="Lapalu N."/>
            <person name="Lawrence C.B."/>
            <person name="May K."/>
            <person name="Meyer M."/>
            <person name="Ollivier B."/>
            <person name="Poulain J."/>
            <person name="Schoch C.L."/>
            <person name="Simon A."/>
            <person name="Spatafora J.W."/>
            <person name="Stachowiak A."/>
            <person name="Turgeon B.G."/>
            <person name="Tyler B.M."/>
            <person name="Vincent D."/>
            <person name="Weissenbach J."/>
            <person name="Amselem J."/>
            <person name="Quesneville H."/>
            <person name="Oliver R.P."/>
            <person name="Wincker P."/>
            <person name="Balesdent M.-H."/>
            <person name="Howlett B.J."/>
        </authorList>
    </citation>
    <scope>NUCLEOTIDE SEQUENCE [LARGE SCALE GENOMIC DNA]</scope>
    <source>
        <strain evidence="6">JN3 / isolate v23.1.3 / race Av1-4-5-6-7-8</strain>
    </source>
</reference>
<dbReference type="SUPFAM" id="SSF52047">
    <property type="entry name" value="RNI-like"/>
    <property type="match status" value="1"/>
</dbReference>
<dbReference type="STRING" id="985895.E5A2T3"/>
<dbReference type="PANTHER" id="PTHR22904">
    <property type="entry name" value="TPR REPEAT CONTAINING PROTEIN"/>
    <property type="match status" value="1"/>
</dbReference>
<dbReference type="EMBL" id="FP929132">
    <property type="protein sequence ID" value="CBX97879.1"/>
    <property type="molecule type" value="Genomic_DNA"/>
</dbReference>
<dbReference type="SMART" id="SM00256">
    <property type="entry name" value="FBOX"/>
    <property type="match status" value="1"/>
</dbReference>
<dbReference type="InterPro" id="IPR011990">
    <property type="entry name" value="TPR-like_helical_dom_sf"/>
</dbReference>
<protein>
    <submittedName>
        <fullName evidence="5">Similar to F-box domain-containing protein</fullName>
    </submittedName>
</protein>
<evidence type="ECO:0000313" key="5">
    <source>
        <dbReference type="EMBL" id="CBX97879.1"/>
    </source>
</evidence>
<dbReference type="eggNOG" id="ENOG502SA77">
    <property type="taxonomic scope" value="Eukaryota"/>
</dbReference>
<evidence type="ECO:0000259" key="4">
    <source>
        <dbReference type="PROSITE" id="PS50181"/>
    </source>
</evidence>
<accession>E5A2T3</accession>
<feature type="domain" description="F-box" evidence="4">
    <location>
        <begin position="132"/>
        <end position="179"/>
    </location>
</feature>
<dbReference type="InterPro" id="IPR036047">
    <property type="entry name" value="F-box-like_dom_sf"/>
</dbReference>
<organism evidence="6">
    <name type="scientific">Leptosphaeria maculans (strain JN3 / isolate v23.1.3 / race Av1-4-5-6-7-8)</name>
    <name type="common">Blackleg fungus</name>
    <name type="synonym">Phoma lingam</name>
    <dbReference type="NCBI Taxonomy" id="985895"/>
    <lineage>
        <taxon>Eukaryota</taxon>
        <taxon>Fungi</taxon>
        <taxon>Dikarya</taxon>
        <taxon>Ascomycota</taxon>
        <taxon>Pezizomycotina</taxon>
        <taxon>Dothideomycetes</taxon>
        <taxon>Pleosporomycetidae</taxon>
        <taxon>Pleosporales</taxon>
        <taxon>Pleosporineae</taxon>
        <taxon>Leptosphaeriaceae</taxon>
        <taxon>Plenodomus</taxon>
        <taxon>Plenodomus lingam/Leptosphaeria maculans species complex</taxon>
    </lineage>
</organism>
<keyword evidence="1" id="KW-0677">Repeat</keyword>
<dbReference type="InParanoid" id="E5A2T3"/>
<evidence type="ECO:0000256" key="1">
    <source>
        <dbReference type="ARBA" id="ARBA00022737"/>
    </source>
</evidence>
<keyword evidence="2 3" id="KW-0802">TPR repeat</keyword>
<dbReference type="AlphaFoldDB" id="E5A2T3"/>
<dbReference type="InterPro" id="IPR001810">
    <property type="entry name" value="F-box_dom"/>
</dbReference>
<dbReference type="Gene3D" id="3.80.10.10">
    <property type="entry name" value="Ribonuclease Inhibitor"/>
    <property type="match status" value="1"/>
</dbReference>